<evidence type="ECO:0000259" key="5">
    <source>
        <dbReference type="Pfam" id="PF25137"/>
    </source>
</evidence>
<dbReference type="AlphaFoldDB" id="A0A7W5P9W5"/>
<dbReference type="InterPro" id="IPR039697">
    <property type="entry name" value="Alcohol_dehydrogenase_Fe"/>
</dbReference>
<dbReference type="CDD" id="cd08183">
    <property type="entry name" value="Fe-ADH-like"/>
    <property type="match status" value="1"/>
</dbReference>
<dbReference type="Pfam" id="PF00465">
    <property type="entry name" value="Fe-ADH"/>
    <property type="match status" value="1"/>
</dbReference>
<evidence type="ECO:0000313" key="7">
    <source>
        <dbReference type="Proteomes" id="UP000553442"/>
    </source>
</evidence>
<dbReference type="InterPro" id="IPR001670">
    <property type="entry name" value="ADH_Fe/GldA"/>
</dbReference>
<dbReference type="Proteomes" id="UP000553442">
    <property type="component" value="Unassembled WGS sequence"/>
</dbReference>
<keyword evidence="3 6" id="KW-0560">Oxidoreductase</keyword>
<evidence type="ECO:0000256" key="2">
    <source>
        <dbReference type="ARBA" id="ARBA00007358"/>
    </source>
</evidence>
<feature type="domain" description="Alcohol dehydrogenase iron-type/glycerol dehydrogenase GldA" evidence="4">
    <location>
        <begin position="16"/>
        <end position="186"/>
    </location>
</feature>
<evidence type="ECO:0000259" key="4">
    <source>
        <dbReference type="Pfam" id="PF00465"/>
    </source>
</evidence>
<gene>
    <name evidence="6" type="ORF">BDK63_000922</name>
</gene>
<organism evidence="6 7">
    <name type="scientific">Halomonas campaniensis</name>
    <dbReference type="NCBI Taxonomy" id="213554"/>
    <lineage>
        <taxon>Bacteria</taxon>
        <taxon>Pseudomonadati</taxon>
        <taxon>Pseudomonadota</taxon>
        <taxon>Gammaproteobacteria</taxon>
        <taxon>Oceanospirillales</taxon>
        <taxon>Halomonadaceae</taxon>
        <taxon>Halomonas</taxon>
    </lineage>
</organism>
<dbReference type="Pfam" id="PF25137">
    <property type="entry name" value="ADH_Fe_C"/>
    <property type="match status" value="1"/>
</dbReference>
<dbReference type="RefSeq" id="WP_183330192.1">
    <property type="nucleotide sequence ID" value="NZ_JACHZF010000005.1"/>
</dbReference>
<comment type="cofactor">
    <cofactor evidence="1">
        <name>Fe cation</name>
        <dbReference type="ChEBI" id="CHEBI:24875"/>
    </cofactor>
</comment>
<keyword evidence="7" id="KW-1185">Reference proteome</keyword>
<dbReference type="EMBL" id="JACHZF010000005">
    <property type="protein sequence ID" value="MBB3330080.1"/>
    <property type="molecule type" value="Genomic_DNA"/>
</dbReference>
<name>A0A7W5P9W5_9GAMM</name>
<dbReference type="Gene3D" id="1.20.1090.10">
    <property type="entry name" value="Dehydroquinate synthase-like - alpha domain"/>
    <property type="match status" value="1"/>
</dbReference>
<comment type="similarity">
    <text evidence="2">Belongs to the iron-containing alcohol dehydrogenase family.</text>
</comment>
<protein>
    <submittedName>
        <fullName evidence="6">Alcohol dehydrogenase</fullName>
        <ecNumber evidence="6">1.1.1.1</ecNumber>
    </submittedName>
</protein>
<dbReference type="FunFam" id="3.40.50.1970:FF:000003">
    <property type="entry name" value="Alcohol dehydrogenase, iron-containing"/>
    <property type="match status" value="1"/>
</dbReference>
<reference evidence="6 7" key="1">
    <citation type="submission" date="2020-08" db="EMBL/GenBank/DDBJ databases">
        <title>Genomic Encyclopedia of Archaeal and Bacterial Type Strains, Phase II (KMG-II): from individual species to whole genera.</title>
        <authorList>
            <person name="Goeker M."/>
        </authorList>
    </citation>
    <scope>NUCLEOTIDE SEQUENCE [LARGE SCALE GENOMIC DNA]</scope>
    <source>
        <strain evidence="6 7">5AG</strain>
    </source>
</reference>
<dbReference type="PANTHER" id="PTHR11496">
    <property type="entry name" value="ALCOHOL DEHYDROGENASE"/>
    <property type="match status" value="1"/>
</dbReference>
<dbReference type="Gene3D" id="3.40.50.1970">
    <property type="match status" value="1"/>
</dbReference>
<dbReference type="PANTHER" id="PTHR11496:SF102">
    <property type="entry name" value="ALCOHOL DEHYDROGENASE 4"/>
    <property type="match status" value="1"/>
</dbReference>
<evidence type="ECO:0000256" key="3">
    <source>
        <dbReference type="ARBA" id="ARBA00023002"/>
    </source>
</evidence>
<dbReference type="SUPFAM" id="SSF56796">
    <property type="entry name" value="Dehydroquinate synthase-like"/>
    <property type="match status" value="1"/>
</dbReference>
<dbReference type="InterPro" id="IPR056798">
    <property type="entry name" value="ADH_Fe_C"/>
</dbReference>
<dbReference type="EC" id="1.1.1.1" evidence="6"/>
<comment type="caution">
    <text evidence="6">The sequence shown here is derived from an EMBL/GenBank/DDBJ whole genome shotgun (WGS) entry which is preliminary data.</text>
</comment>
<dbReference type="GO" id="GO:0004022">
    <property type="term" value="F:alcohol dehydrogenase (NAD+) activity"/>
    <property type="evidence" value="ECO:0007669"/>
    <property type="project" value="UniProtKB-EC"/>
</dbReference>
<proteinExistence type="inferred from homology"/>
<evidence type="ECO:0000313" key="6">
    <source>
        <dbReference type="EMBL" id="MBB3330080.1"/>
    </source>
</evidence>
<accession>A0A7W5P9W5</accession>
<evidence type="ECO:0000256" key="1">
    <source>
        <dbReference type="ARBA" id="ARBA00001962"/>
    </source>
</evidence>
<sequence>MPDTHLDAFRLSPLPEIHFGRQAIHRLPALIARHGRRVLLVTGRHSFIDSPRWPALRSALAEQGLSWAQVSIDGEPSPRQVDEIVAAQRDGGIDAVVAIGGGSALDAGKAVAGLLRTGTSVMDHLEGVGRGLPYPGPAAPLIAVPTTAGTGSEATRNAVLSERGPGGFKKSFRDDRLMARVALVDPDLLAGCPADQLAANAMDAFTQLLESYVSAGASPPTDALAWSGMEAFHQALWTALDDDPDRAREGYPGLAYASLMSGITLAQAGLGSVHGLASPLGALFPIPHGVVCGTLLAEATALNIAALRERGEAPGALARYARVGRLLADSPELGEQAACDALVETLRDWTRRLAMPRLGAFGMTPADLARVVAGARGGSMKTNPLVLSDEELTALLASRL</sequence>
<dbReference type="GO" id="GO:0046872">
    <property type="term" value="F:metal ion binding"/>
    <property type="evidence" value="ECO:0007669"/>
    <property type="project" value="InterPro"/>
</dbReference>
<feature type="domain" description="Fe-containing alcohol dehydrogenase-like C-terminal" evidence="5">
    <location>
        <begin position="198"/>
        <end position="398"/>
    </location>
</feature>